<name>A0ACB9J5U2_9ASTR</name>
<comment type="caution">
    <text evidence="1">The sequence shown here is derived from an EMBL/GenBank/DDBJ whole genome shotgun (WGS) entry which is preliminary data.</text>
</comment>
<protein>
    <submittedName>
        <fullName evidence="1">Uncharacterized protein</fullName>
    </submittedName>
</protein>
<sequence length="101" mass="11642">MAPTWRRGYRLRGFPRKKSVAMDGHKRRKETNEKIDKGNGNTKEVLDICMEPKAKNVQDKKDGEDLMIVEETLATKEVQEGYLGDEDLGLEDYEDIEPVED</sequence>
<evidence type="ECO:0000313" key="1">
    <source>
        <dbReference type="EMBL" id="KAI3815071.1"/>
    </source>
</evidence>
<keyword evidence="2" id="KW-1185">Reference proteome</keyword>
<reference evidence="2" key="1">
    <citation type="journal article" date="2022" name="Mol. Ecol. Resour.">
        <title>The genomes of chicory, endive, great burdock and yacon provide insights into Asteraceae palaeo-polyploidization history and plant inulin production.</title>
        <authorList>
            <person name="Fan W."/>
            <person name="Wang S."/>
            <person name="Wang H."/>
            <person name="Wang A."/>
            <person name="Jiang F."/>
            <person name="Liu H."/>
            <person name="Zhao H."/>
            <person name="Xu D."/>
            <person name="Zhang Y."/>
        </authorList>
    </citation>
    <scope>NUCLEOTIDE SEQUENCE [LARGE SCALE GENOMIC DNA]</scope>
    <source>
        <strain evidence="2">cv. Yunnan</strain>
    </source>
</reference>
<proteinExistence type="predicted"/>
<dbReference type="Proteomes" id="UP001056120">
    <property type="component" value="Linkage Group LG05"/>
</dbReference>
<dbReference type="EMBL" id="CM042022">
    <property type="protein sequence ID" value="KAI3815071.1"/>
    <property type="molecule type" value="Genomic_DNA"/>
</dbReference>
<gene>
    <name evidence="1" type="ORF">L1987_14725</name>
</gene>
<organism evidence="1 2">
    <name type="scientific">Smallanthus sonchifolius</name>
    <dbReference type="NCBI Taxonomy" id="185202"/>
    <lineage>
        <taxon>Eukaryota</taxon>
        <taxon>Viridiplantae</taxon>
        <taxon>Streptophyta</taxon>
        <taxon>Embryophyta</taxon>
        <taxon>Tracheophyta</taxon>
        <taxon>Spermatophyta</taxon>
        <taxon>Magnoliopsida</taxon>
        <taxon>eudicotyledons</taxon>
        <taxon>Gunneridae</taxon>
        <taxon>Pentapetalae</taxon>
        <taxon>asterids</taxon>
        <taxon>campanulids</taxon>
        <taxon>Asterales</taxon>
        <taxon>Asteraceae</taxon>
        <taxon>Asteroideae</taxon>
        <taxon>Heliantheae alliance</taxon>
        <taxon>Millerieae</taxon>
        <taxon>Smallanthus</taxon>
    </lineage>
</organism>
<evidence type="ECO:0000313" key="2">
    <source>
        <dbReference type="Proteomes" id="UP001056120"/>
    </source>
</evidence>
<reference evidence="1 2" key="2">
    <citation type="journal article" date="2022" name="Mol. Ecol. Resour.">
        <title>The genomes of chicory, endive, great burdock and yacon provide insights into Asteraceae paleo-polyploidization history and plant inulin production.</title>
        <authorList>
            <person name="Fan W."/>
            <person name="Wang S."/>
            <person name="Wang H."/>
            <person name="Wang A."/>
            <person name="Jiang F."/>
            <person name="Liu H."/>
            <person name="Zhao H."/>
            <person name="Xu D."/>
            <person name="Zhang Y."/>
        </authorList>
    </citation>
    <scope>NUCLEOTIDE SEQUENCE [LARGE SCALE GENOMIC DNA]</scope>
    <source>
        <strain evidence="2">cv. Yunnan</strain>
        <tissue evidence="1">Leaves</tissue>
    </source>
</reference>
<accession>A0ACB9J5U2</accession>